<proteinExistence type="predicted"/>
<dbReference type="Proteomes" id="UP000008461">
    <property type="component" value="Chromosome"/>
</dbReference>
<evidence type="ECO:0000256" key="2">
    <source>
        <dbReference type="SAM" id="Phobius"/>
    </source>
</evidence>
<keyword evidence="2" id="KW-1133">Transmembrane helix</keyword>
<protein>
    <submittedName>
        <fullName evidence="3">Uncharacterized protein</fullName>
    </submittedName>
</protein>
<dbReference type="STRING" id="760192.Halhy_6339"/>
<keyword evidence="2" id="KW-0472">Membrane</keyword>
<dbReference type="RefSeq" id="WP_013768679.1">
    <property type="nucleotide sequence ID" value="NC_015510.1"/>
</dbReference>
<evidence type="ECO:0000313" key="3">
    <source>
        <dbReference type="EMBL" id="AEE54158.1"/>
    </source>
</evidence>
<reference key="2">
    <citation type="submission" date="2011-04" db="EMBL/GenBank/DDBJ databases">
        <title>Complete sequence of chromosome of Haliscomenobacter hydrossis DSM 1100.</title>
        <authorList>
            <consortium name="US DOE Joint Genome Institute (JGI-PGF)"/>
            <person name="Lucas S."/>
            <person name="Han J."/>
            <person name="Lapidus A."/>
            <person name="Bruce D."/>
            <person name="Goodwin L."/>
            <person name="Pitluck S."/>
            <person name="Peters L."/>
            <person name="Kyrpides N."/>
            <person name="Mavromatis K."/>
            <person name="Ivanova N."/>
            <person name="Ovchinnikova G."/>
            <person name="Pagani I."/>
            <person name="Daligault H."/>
            <person name="Detter J.C."/>
            <person name="Han C."/>
            <person name="Land M."/>
            <person name="Hauser L."/>
            <person name="Markowitz V."/>
            <person name="Cheng J.-F."/>
            <person name="Hugenholtz P."/>
            <person name="Woyke T."/>
            <person name="Wu D."/>
            <person name="Verbarg S."/>
            <person name="Frueling A."/>
            <person name="Brambilla E."/>
            <person name="Klenk H.-P."/>
            <person name="Eisen J.A."/>
        </authorList>
    </citation>
    <scope>NUCLEOTIDE SEQUENCE</scope>
    <source>
        <strain>DSM 1100</strain>
    </source>
</reference>
<dbReference type="EMBL" id="CP002691">
    <property type="protein sequence ID" value="AEE54158.1"/>
    <property type="molecule type" value="Genomic_DNA"/>
</dbReference>
<keyword evidence="2" id="KW-0812">Transmembrane</keyword>
<name>F4L7H8_HALH1</name>
<dbReference type="KEGG" id="hhy:Halhy_6339"/>
<organism evidence="3 4">
    <name type="scientific">Haliscomenobacter hydrossis (strain ATCC 27775 / DSM 1100 / LMG 10767 / O)</name>
    <dbReference type="NCBI Taxonomy" id="760192"/>
    <lineage>
        <taxon>Bacteria</taxon>
        <taxon>Pseudomonadati</taxon>
        <taxon>Bacteroidota</taxon>
        <taxon>Saprospiria</taxon>
        <taxon>Saprospirales</taxon>
        <taxon>Haliscomenobacteraceae</taxon>
        <taxon>Haliscomenobacter</taxon>
    </lineage>
</organism>
<feature type="region of interest" description="Disordered" evidence="1">
    <location>
        <begin position="1"/>
        <end position="28"/>
    </location>
</feature>
<sequence length="56" mass="5996">MKTHKAPRKPGMHSLHDPKGSTARGMHSSGISSKTIIIIAAAIIGFLVLMYFMMAG</sequence>
<feature type="compositionally biased region" description="Basic residues" evidence="1">
    <location>
        <begin position="1"/>
        <end position="11"/>
    </location>
</feature>
<dbReference type="HOGENOM" id="CLU_3007970_0_0_10"/>
<dbReference type="AlphaFoldDB" id="F4L7H8"/>
<reference evidence="3 4" key="1">
    <citation type="journal article" date="2011" name="Stand. Genomic Sci.">
        <title>Complete genome sequence of Haliscomenobacter hydrossis type strain (O).</title>
        <authorList>
            <consortium name="US DOE Joint Genome Institute (JGI-PGF)"/>
            <person name="Daligault H."/>
            <person name="Lapidus A."/>
            <person name="Zeytun A."/>
            <person name="Nolan M."/>
            <person name="Lucas S."/>
            <person name="Del Rio T.G."/>
            <person name="Tice H."/>
            <person name="Cheng J.F."/>
            <person name="Tapia R."/>
            <person name="Han C."/>
            <person name="Goodwin L."/>
            <person name="Pitluck S."/>
            <person name="Liolios K."/>
            <person name="Pagani I."/>
            <person name="Ivanova N."/>
            <person name="Huntemann M."/>
            <person name="Mavromatis K."/>
            <person name="Mikhailova N."/>
            <person name="Pati A."/>
            <person name="Chen A."/>
            <person name="Palaniappan K."/>
            <person name="Land M."/>
            <person name="Hauser L."/>
            <person name="Brambilla E.M."/>
            <person name="Rohde M."/>
            <person name="Verbarg S."/>
            <person name="Goker M."/>
            <person name="Bristow J."/>
            <person name="Eisen J.A."/>
            <person name="Markowitz V."/>
            <person name="Hugenholtz P."/>
            <person name="Kyrpides N.C."/>
            <person name="Klenk H.P."/>
            <person name="Woyke T."/>
        </authorList>
    </citation>
    <scope>NUCLEOTIDE SEQUENCE [LARGE SCALE GENOMIC DNA]</scope>
    <source>
        <strain evidence="4">ATCC 27775 / DSM 1100 / LMG 10767 / O</strain>
    </source>
</reference>
<evidence type="ECO:0000256" key="1">
    <source>
        <dbReference type="SAM" id="MobiDB-lite"/>
    </source>
</evidence>
<evidence type="ECO:0000313" key="4">
    <source>
        <dbReference type="Proteomes" id="UP000008461"/>
    </source>
</evidence>
<gene>
    <name evidence="3" type="ordered locus">Halhy_6339</name>
</gene>
<feature type="transmembrane region" description="Helical" evidence="2">
    <location>
        <begin position="36"/>
        <end position="54"/>
    </location>
</feature>
<keyword evidence="4" id="KW-1185">Reference proteome</keyword>
<accession>F4L7H8</accession>